<dbReference type="EMBL" id="SOEZ01000075">
    <property type="protein sequence ID" value="TFB47275.1"/>
    <property type="molecule type" value="Genomic_DNA"/>
</dbReference>
<dbReference type="Proteomes" id="UP000297866">
    <property type="component" value="Unassembled WGS sequence"/>
</dbReference>
<keyword evidence="2" id="KW-1185">Reference proteome</keyword>
<comment type="caution">
    <text evidence="1">The sequence shown here is derived from an EMBL/GenBank/DDBJ whole genome shotgun (WGS) entry which is preliminary data.</text>
</comment>
<reference evidence="1 2" key="1">
    <citation type="submission" date="2019-03" db="EMBL/GenBank/DDBJ databases">
        <title>Genomics of glacier-inhabiting Cryobacterium strains.</title>
        <authorList>
            <person name="Liu Q."/>
            <person name="Xin Y.-H."/>
        </authorList>
    </citation>
    <scope>NUCLEOTIDE SEQUENCE [LARGE SCALE GENOMIC DNA]</scope>
    <source>
        <strain evidence="1 2">Sr47</strain>
    </source>
</reference>
<evidence type="ECO:0000313" key="1">
    <source>
        <dbReference type="EMBL" id="TFB47275.1"/>
    </source>
</evidence>
<evidence type="ECO:0000313" key="2">
    <source>
        <dbReference type="Proteomes" id="UP000297866"/>
    </source>
</evidence>
<dbReference type="AlphaFoldDB" id="A0A4R8UAN0"/>
<gene>
    <name evidence="1" type="ORF">E3O23_15575</name>
</gene>
<dbReference type="RefSeq" id="WP_134492578.1">
    <property type="nucleotide sequence ID" value="NZ_SOEZ01000075.1"/>
</dbReference>
<proteinExistence type="predicted"/>
<dbReference type="OrthoDB" id="4714331at2"/>
<name>A0A4R8UAN0_9MICO</name>
<organism evidence="1 2">
    <name type="scientific">Cryobacterium tagatosivorans</name>
    <dbReference type="NCBI Taxonomy" id="1259199"/>
    <lineage>
        <taxon>Bacteria</taxon>
        <taxon>Bacillati</taxon>
        <taxon>Actinomycetota</taxon>
        <taxon>Actinomycetes</taxon>
        <taxon>Micrococcales</taxon>
        <taxon>Microbacteriaceae</taxon>
        <taxon>Cryobacterium</taxon>
    </lineage>
</organism>
<protein>
    <submittedName>
        <fullName evidence="1">Uncharacterized protein</fullName>
    </submittedName>
</protein>
<accession>A0A4R8UAN0</accession>
<sequence length="87" mass="9498">MNADGFKSSRSLARREHVRDCVERAKALSPAGIVVCHAPSYRLLAGPLRDAGLPLLHETALPFPSGNYRHEFVEKMRAAMALPSDVA</sequence>